<evidence type="ECO:0000313" key="2">
    <source>
        <dbReference type="Proteomes" id="UP000318065"/>
    </source>
</evidence>
<dbReference type="Pfam" id="PF09700">
    <property type="entry name" value="Cas_Cmr3"/>
    <property type="match status" value="1"/>
</dbReference>
<reference evidence="1" key="1">
    <citation type="journal article" date="2019" name="Microbiol. Resour. Announc.">
        <title>Complete Genome Sequence of Rubrobacter xylanophilus Strain AA3-22, Isolated from Arima Onsen in Japan.</title>
        <authorList>
            <person name="Tomariguchi N."/>
            <person name="Miyazaki K."/>
        </authorList>
    </citation>
    <scope>NUCLEOTIDE SEQUENCE [LARGE SCALE GENOMIC DNA]</scope>
    <source>
        <strain evidence="1">AA3-22</strain>
    </source>
</reference>
<organism evidence="1 2">
    <name type="scientific">Rubrobacter xylanophilus</name>
    <dbReference type="NCBI Taxonomy" id="49319"/>
    <lineage>
        <taxon>Bacteria</taxon>
        <taxon>Bacillati</taxon>
        <taxon>Actinomycetota</taxon>
        <taxon>Rubrobacteria</taxon>
        <taxon>Rubrobacterales</taxon>
        <taxon>Rubrobacteraceae</taxon>
        <taxon>Rubrobacter</taxon>
    </lineage>
</organism>
<proteinExistence type="predicted"/>
<name>A0A510HLA7_9ACTN</name>
<gene>
    <name evidence="1" type="ORF">RxyAA322_26430</name>
</gene>
<dbReference type="OrthoDB" id="6162707at2"/>
<evidence type="ECO:0008006" key="3">
    <source>
        <dbReference type="Google" id="ProtNLM"/>
    </source>
</evidence>
<dbReference type="NCBIfam" id="TIGR01888">
    <property type="entry name" value="cas_cmr3"/>
    <property type="match status" value="1"/>
</dbReference>
<evidence type="ECO:0000313" key="1">
    <source>
        <dbReference type="EMBL" id="BBL80789.1"/>
    </source>
</evidence>
<dbReference type="Proteomes" id="UP000318065">
    <property type="component" value="Chromosome"/>
</dbReference>
<dbReference type="EMBL" id="AP019791">
    <property type="protein sequence ID" value="BBL80789.1"/>
    <property type="molecule type" value="Genomic_DNA"/>
</dbReference>
<dbReference type="CDD" id="cd09748">
    <property type="entry name" value="Cmr3_III-B"/>
    <property type="match status" value="1"/>
</dbReference>
<dbReference type="Gene3D" id="3.30.70.2940">
    <property type="match status" value="1"/>
</dbReference>
<dbReference type="RefSeq" id="WP_143528759.1">
    <property type="nucleotide sequence ID" value="NZ_AP019791.1"/>
</dbReference>
<dbReference type="AlphaFoldDB" id="A0A510HLA7"/>
<dbReference type="InterPro" id="IPR019117">
    <property type="entry name" value="CRISPR-assoc_protein_Cmr3"/>
</dbReference>
<protein>
    <recommendedName>
        <fullName evidence="3">Type III-B CRISPR module-associated protein Cmr3</fullName>
    </recommendedName>
</protein>
<dbReference type="Gene3D" id="2.60.40.4350">
    <property type="match status" value="1"/>
</dbReference>
<keyword evidence="2" id="KW-1185">Reference proteome</keyword>
<dbReference type="InterPro" id="IPR010165">
    <property type="entry name" value="CRISPR-Cmr3_IIIB"/>
</dbReference>
<accession>A0A510HLA7</accession>
<sequence>MRYYLLEPLDTLFFRDGSPFNAGETGQMEVLGTFPPSPTTVVGALRAAFARRLGWQYGDWSEDIKKKLGDGADLGPLRFSGTYVAKDGEPLFPVPLHLLRSGRTLVFLRPGEAALSTDIGEAQLPEISTRTKGLKPLEKAYLTRRGMEKALRGETPDPEDVFEASELWSGENRVGIQRDPDSRTTNEDALYQTTHVRLKKGVALAAGVEGYEGEAPGLLTLGGESRMANLKPCELSLPEAPSLEPGGGSLRYTATLITPARIRDEGWRKPGGALPGLPGRVVSACVGKPVLIGGWDTEKKKPLPLEPYLPPGSTWFMEAEAAKPDEVKEMHTRHIGDKREWGYGQILIGGWR</sequence>